<feature type="domain" description="N-acetyltransferase" evidence="1">
    <location>
        <begin position="15"/>
        <end position="105"/>
    </location>
</feature>
<organism evidence="2 4">
    <name type="scientific">Abeliophyllum distichum</name>
    <dbReference type="NCBI Taxonomy" id="126358"/>
    <lineage>
        <taxon>Eukaryota</taxon>
        <taxon>Viridiplantae</taxon>
        <taxon>Streptophyta</taxon>
        <taxon>Embryophyta</taxon>
        <taxon>Tracheophyta</taxon>
        <taxon>Spermatophyta</taxon>
        <taxon>Magnoliopsida</taxon>
        <taxon>eudicotyledons</taxon>
        <taxon>Gunneridae</taxon>
        <taxon>Pentapetalae</taxon>
        <taxon>asterids</taxon>
        <taxon>lamiids</taxon>
        <taxon>Lamiales</taxon>
        <taxon>Oleaceae</taxon>
        <taxon>Forsythieae</taxon>
        <taxon>Abeliophyllum</taxon>
    </lineage>
</organism>
<dbReference type="PANTHER" id="PTHR33674">
    <property type="entry name" value="METHIONINE-S-OXIDE REDUCTASE"/>
    <property type="match status" value="1"/>
</dbReference>
<dbReference type="Pfam" id="PF24046">
    <property type="entry name" value="At4g08330"/>
    <property type="match status" value="1"/>
</dbReference>
<protein>
    <recommendedName>
        <fullName evidence="1">N-acetyltransferase domain-containing protein</fullName>
    </recommendedName>
</protein>
<name>A0ABD1SUU5_9LAMI</name>
<gene>
    <name evidence="2" type="ORF">Adt_19195</name>
    <name evidence="3" type="ORF">Adt_19206</name>
</gene>
<dbReference type="EMBL" id="JBFOLK010000006">
    <property type="protein sequence ID" value="KAL2503574.1"/>
    <property type="molecule type" value="Genomic_DNA"/>
</dbReference>
<proteinExistence type="predicted"/>
<accession>A0ABD1SUU5</accession>
<dbReference type="Gene3D" id="3.40.630.30">
    <property type="match status" value="1"/>
</dbReference>
<dbReference type="SUPFAM" id="SSF55729">
    <property type="entry name" value="Acyl-CoA N-acyltransferases (Nat)"/>
    <property type="match status" value="1"/>
</dbReference>
<reference evidence="2" key="2">
    <citation type="submission" date="2024-07" db="EMBL/GenBank/DDBJ databases">
        <title>Two chromosome-level genome assemblies of Korean endemic species Abeliophyllum distichum and Forsythia ovata (Oleaceae).</title>
        <authorList>
            <person name="Mun J.H."/>
        </authorList>
    </citation>
    <scope>NUCLEOTIDE SEQUENCE</scope>
    <source>
        <strain evidence="2">KNKB198505000391</strain>
        <tissue evidence="2">Leaf</tissue>
    </source>
</reference>
<dbReference type="Pfam" id="PF14542">
    <property type="entry name" value="Acetyltransf_CG"/>
    <property type="match status" value="1"/>
</dbReference>
<comment type="caution">
    <text evidence="2">The sequence shown here is derived from an EMBL/GenBank/DDBJ whole genome shotgun (WGS) entry which is preliminary data.</text>
</comment>
<sequence length="253" mass="28076">MAEASFSGGSKEAPKIVWNEKQRKFETEDKKAYLEYEVRGGGKIMDIIHTYVPSSKRGLGLASHLCVAALSHAQTHSMSIIPTCSYVSSLKLYTVMETSNGHLINHQYSSPYASSRRDVTYSCGSCGFDLNLSSSSRNTSTIGSKYGKSIKKGIISFFCIDESRFNLVKDFSCVPYFISKHSWGMYRQRTKLLCRKCGNLIGIVDDDNVASYQLITNGSRSSSVSEISNQRKYDIRIRSLQPSSAEFGTPLGC</sequence>
<evidence type="ECO:0000259" key="1">
    <source>
        <dbReference type="PROSITE" id="PS51729"/>
    </source>
</evidence>
<dbReference type="AlphaFoldDB" id="A0ABD1SUU5"/>
<dbReference type="InterPro" id="IPR016181">
    <property type="entry name" value="Acyl_CoA_acyltransferase"/>
</dbReference>
<dbReference type="Proteomes" id="UP001604336">
    <property type="component" value="Unassembled WGS sequence"/>
</dbReference>
<dbReference type="FunFam" id="3.40.630.30:FF:000106">
    <property type="entry name" value="Acetyltransferase At1g77540"/>
    <property type="match status" value="1"/>
</dbReference>
<evidence type="ECO:0000313" key="2">
    <source>
        <dbReference type="EMBL" id="KAL2503574.1"/>
    </source>
</evidence>
<dbReference type="EMBL" id="JBFOLK010000006">
    <property type="protein sequence ID" value="KAL2503585.1"/>
    <property type="molecule type" value="Genomic_DNA"/>
</dbReference>
<dbReference type="PANTHER" id="PTHR33674:SF8">
    <property type="entry name" value="OS01G0833400 PROTEIN"/>
    <property type="match status" value="1"/>
</dbReference>
<dbReference type="PROSITE" id="PS51729">
    <property type="entry name" value="GNAT_YJDJ"/>
    <property type="match status" value="1"/>
</dbReference>
<keyword evidence="4" id="KW-1185">Reference proteome</keyword>
<reference evidence="4" key="1">
    <citation type="submission" date="2024-07" db="EMBL/GenBank/DDBJ databases">
        <title>Two chromosome-level genome assemblies of Korean endemic species Abeliophyllum distichum and Forsythia ovata (Oleaceae).</title>
        <authorList>
            <person name="Jang H."/>
        </authorList>
    </citation>
    <scope>NUCLEOTIDE SEQUENCE [LARGE SCALE GENOMIC DNA]</scope>
</reference>
<dbReference type="InterPro" id="IPR045282">
    <property type="entry name" value="At4g08330-like"/>
</dbReference>
<evidence type="ECO:0000313" key="4">
    <source>
        <dbReference type="Proteomes" id="UP001604336"/>
    </source>
</evidence>
<evidence type="ECO:0000313" key="3">
    <source>
        <dbReference type="EMBL" id="KAL2503585.1"/>
    </source>
</evidence>
<dbReference type="InterPro" id="IPR031165">
    <property type="entry name" value="GNAT_YJDJ"/>
</dbReference>